<sequence length="453" mass="48657">MRRLAALLVLLPGAALAHASERMVILTLPTGWYILGAGVAVALTALVGLAGGRLPAFGSRVLFDRPVLVPRVVTSWIGAAAFWALVAVGIWGTRDPLGNLLPLTVWTVLWVGLTLACVVFGNLWRDVAPWGGPVRSIRRATGWQGSIGLSRLGHAPAVLGYLAFAWFEIVSLAPADPFVLARAAAVYYLVILVLAVAEGEDWLEKGEFATLYFAFVARIAPFWAEYAPGRVRVMVGLPGAQVLRMEPLDATAIAFLTLVLASVSFDGLHETFWWLVQIGINPLEYPGRSVVWSVNSLALPAFWALSAATILAAIRLGVPKGTRFSDMAGPMMLAILPIAAGYHVAHYLIALLTNGQYVIAALNDPFGRGWDLFGLPDHWVSFGFLATRSGTLAIWIAQFAIILAAHLLAVVLGLKIAQRFAGGDRFATHLPMTVLMIGYTVFGLWMLSSPTAG</sequence>
<evidence type="ECO:0000313" key="4">
    <source>
        <dbReference type="Proteomes" id="UP000238338"/>
    </source>
</evidence>
<evidence type="ECO:0000313" key="3">
    <source>
        <dbReference type="EMBL" id="PQV56350.1"/>
    </source>
</evidence>
<accession>A0A2S8S6C6</accession>
<organism evidence="3 4">
    <name type="scientific">Albidovulum denitrificans</name>
    <dbReference type="NCBI Taxonomy" id="404881"/>
    <lineage>
        <taxon>Bacteria</taxon>
        <taxon>Pseudomonadati</taxon>
        <taxon>Pseudomonadota</taxon>
        <taxon>Alphaproteobacteria</taxon>
        <taxon>Rhodobacterales</taxon>
        <taxon>Paracoccaceae</taxon>
        <taxon>Albidovulum</taxon>
    </lineage>
</organism>
<keyword evidence="4" id="KW-1185">Reference proteome</keyword>
<reference evidence="3 4" key="1">
    <citation type="submission" date="2018-02" db="EMBL/GenBank/DDBJ databases">
        <title>Genomic Encyclopedia of Archaeal and Bacterial Type Strains, Phase II (KMG-II): from individual species to whole genera.</title>
        <authorList>
            <person name="Goeker M."/>
        </authorList>
    </citation>
    <scope>NUCLEOTIDE SEQUENCE [LARGE SCALE GENOMIC DNA]</scope>
    <source>
        <strain evidence="3 4">DSM 18921</strain>
    </source>
</reference>
<dbReference type="AlphaFoldDB" id="A0A2S8S6C6"/>
<evidence type="ECO:0000256" key="1">
    <source>
        <dbReference type="SAM" id="Phobius"/>
    </source>
</evidence>
<keyword evidence="1" id="KW-1133">Transmembrane helix</keyword>
<feature type="chain" id="PRO_5035239869" description="Fenitrothion hydrolase" evidence="2">
    <location>
        <begin position="20"/>
        <end position="453"/>
    </location>
</feature>
<feature type="transmembrane region" description="Helical" evidence="1">
    <location>
        <begin position="253"/>
        <end position="276"/>
    </location>
</feature>
<feature type="transmembrane region" description="Helical" evidence="1">
    <location>
        <begin position="103"/>
        <end position="124"/>
    </location>
</feature>
<feature type="transmembrane region" description="Helical" evidence="1">
    <location>
        <begin position="330"/>
        <end position="349"/>
    </location>
</feature>
<feature type="transmembrane region" description="Helical" evidence="1">
    <location>
        <begin position="392"/>
        <end position="414"/>
    </location>
</feature>
<keyword evidence="1" id="KW-0812">Transmembrane</keyword>
<feature type="transmembrane region" description="Helical" evidence="1">
    <location>
        <begin position="426"/>
        <end position="447"/>
    </location>
</feature>
<evidence type="ECO:0008006" key="5">
    <source>
        <dbReference type="Google" id="ProtNLM"/>
    </source>
</evidence>
<proteinExistence type="predicted"/>
<feature type="signal peptide" evidence="2">
    <location>
        <begin position="1"/>
        <end position="19"/>
    </location>
</feature>
<evidence type="ECO:0000256" key="2">
    <source>
        <dbReference type="SAM" id="SignalP"/>
    </source>
</evidence>
<keyword evidence="2" id="KW-0732">Signal</keyword>
<keyword evidence="1" id="KW-0472">Membrane</keyword>
<feature type="transmembrane region" description="Helical" evidence="1">
    <location>
        <begin position="296"/>
        <end position="318"/>
    </location>
</feature>
<gene>
    <name evidence="3" type="ORF">LX70_02616</name>
</gene>
<feature type="transmembrane region" description="Helical" evidence="1">
    <location>
        <begin position="145"/>
        <end position="167"/>
    </location>
</feature>
<dbReference type="EMBL" id="PVEP01000005">
    <property type="protein sequence ID" value="PQV56350.1"/>
    <property type="molecule type" value="Genomic_DNA"/>
</dbReference>
<name>A0A2S8S6C6_9RHOB</name>
<dbReference type="Proteomes" id="UP000238338">
    <property type="component" value="Unassembled WGS sequence"/>
</dbReference>
<protein>
    <recommendedName>
        <fullName evidence="5">Fenitrothion hydrolase</fullName>
    </recommendedName>
</protein>
<comment type="caution">
    <text evidence="3">The sequence shown here is derived from an EMBL/GenBank/DDBJ whole genome shotgun (WGS) entry which is preliminary data.</text>
</comment>
<feature type="transmembrane region" description="Helical" evidence="1">
    <location>
        <begin position="68"/>
        <end position="91"/>
    </location>
</feature>
<dbReference type="RefSeq" id="WP_105515195.1">
    <property type="nucleotide sequence ID" value="NZ_PVEP01000005.1"/>
</dbReference>
<dbReference type="OrthoDB" id="8168962at2"/>
<feature type="transmembrane region" description="Helical" evidence="1">
    <location>
        <begin position="33"/>
        <end position="56"/>
    </location>
</feature>
<feature type="transmembrane region" description="Helical" evidence="1">
    <location>
        <begin position="179"/>
        <end position="197"/>
    </location>
</feature>